<feature type="domain" description="Major facilitator superfamily (MFS) profile" evidence="8">
    <location>
        <begin position="52"/>
        <end position="542"/>
    </location>
</feature>
<keyword evidence="4 7" id="KW-0812">Transmembrane</keyword>
<name>A0A093VKL2_TALMA</name>
<dbReference type="GO" id="GO:0016020">
    <property type="term" value="C:membrane"/>
    <property type="evidence" value="ECO:0007669"/>
    <property type="project" value="UniProtKB-SubCell"/>
</dbReference>
<evidence type="ECO:0000256" key="4">
    <source>
        <dbReference type="ARBA" id="ARBA00022692"/>
    </source>
</evidence>
<reference evidence="9" key="1">
    <citation type="journal article" date="2014" name="PLoS Genet.">
        <title>Signature Gene Expression Reveals Novel Clues to the Molecular Mechanisms of Dimorphic Transition in Penicillium marneffei.</title>
        <authorList>
            <person name="Yang E."/>
            <person name="Wang G."/>
            <person name="Cai J."/>
            <person name="Woo P.C."/>
            <person name="Lau S.K."/>
            <person name="Yuen K.-Y."/>
            <person name="Chow W.-N."/>
            <person name="Lin X."/>
        </authorList>
    </citation>
    <scope>NUCLEOTIDE SEQUENCE [LARGE SCALE GENOMIC DNA]</scope>
    <source>
        <strain evidence="9">PM1</strain>
    </source>
</reference>
<feature type="transmembrane region" description="Helical" evidence="7">
    <location>
        <begin position="439"/>
        <end position="460"/>
    </location>
</feature>
<dbReference type="Pfam" id="PF07690">
    <property type="entry name" value="MFS_1"/>
    <property type="match status" value="1"/>
</dbReference>
<dbReference type="Pfam" id="PF04116">
    <property type="entry name" value="FA_hydroxylase"/>
    <property type="match status" value="1"/>
</dbReference>
<dbReference type="AlphaFoldDB" id="A0A093VKL2"/>
<dbReference type="InterPro" id="IPR011701">
    <property type="entry name" value="MFS"/>
</dbReference>
<organism evidence="9">
    <name type="scientific">Talaromyces marneffei PM1</name>
    <dbReference type="NCBI Taxonomy" id="1077442"/>
    <lineage>
        <taxon>Eukaryota</taxon>
        <taxon>Fungi</taxon>
        <taxon>Dikarya</taxon>
        <taxon>Ascomycota</taxon>
        <taxon>Pezizomycotina</taxon>
        <taxon>Eurotiomycetes</taxon>
        <taxon>Eurotiomycetidae</taxon>
        <taxon>Eurotiales</taxon>
        <taxon>Trichocomaceae</taxon>
        <taxon>Talaromyces</taxon>
        <taxon>Talaromyces sect. Talaromyces</taxon>
    </lineage>
</organism>
<dbReference type="HOGENOM" id="CLU_322930_0_0_1"/>
<evidence type="ECO:0000256" key="5">
    <source>
        <dbReference type="ARBA" id="ARBA00022989"/>
    </source>
</evidence>
<evidence type="ECO:0000256" key="3">
    <source>
        <dbReference type="ARBA" id="ARBA00022448"/>
    </source>
</evidence>
<feature type="transmembrane region" description="Helical" evidence="7">
    <location>
        <begin position="67"/>
        <end position="90"/>
    </location>
</feature>
<dbReference type="GO" id="GO:0008610">
    <property type="term" value="P:lipid biosynthetic process"/>
    <property type="evidence" value="ECO:0007669"/>
    <property type="project" value="InterPro"/>
</dbReference>
<feature type="transmembrane region" description="Helical" evidence="7">
    <location>
        <begin position="188"/>
        <end position="211"/>
    </location>
</feature>
<dbReference type="PANTHER" id="PTHR23511">
    <property type="entry name" value="SYNAPTIC VESICLE GLYCOPROTEIN 2"/>
    <property type="match status" value="1"/>
</dbReference>
<proteinExistence type="inferred from homology"/>
<evidence type="ECO:0000256" key="6">
    <source>
        <dbReference type="ARBA" id="ARBA00023136"/>
    </source>
</evidence>
<keyword evidence="5 7" id="KW-1133">Transmembrane helix</keyword>
<comment type="subcellular location">
    <subcellularLocation>
        <location evidence="1">Membrane</location>
        <topology evidence="1">Multi-pass membrane protein</topology>
    </subcellularLocation>
</comment>
<dbReference type="eggNOG" id="KOG0253">
    <property type="taxonomic scope" value="Eukaryota"/>
</dbReference>
<feature type="transmembrane region" description="Helical" evidence="7">
    <location>
        <begin position="102"/>
        <end position="123"/>
    </location>
</feature>
<feature type="transmembrane region" description="Helical" evidence="7">
    <location>
        <begin position="231"/>
        <end position="256"/>
    </location>
</feature>
<dbReference type="GO" id="GO:0022857">
    <property type="term" value="F:transmembrane transporter activity"/>
    <property type="evidence" value="ECO:0007669"/>
    <property type="project" value="InterPro"/>
</dbReference>
<feature type="transmembrane region" description="Helical" evidence="7">
    <location>
        <begin position="130"/>
        <end position="146"/>
    </location>
</feature>
<evidence type="ECO:0000256" key="1">
    <source>
        <dbReference type="ARBA" id="ARBA00004141"/>
    </source>
</evidence>
<evidence type="ECO:0000256" key="2">
    <source>
        <dbReference type="ARBA" id="ARBA00008335"/>
    </source>
</evidence>
<accession>A0A093VKL2</accession>
<comment type="caution">
    <text evidence="9">The sequence shown here is derived from an EMBL/GenBank/DDBJ whole genome shotgun (WGS) entry which is preliminary data.</text>
</comment>
<feature type="transmembrane region" description="Helical" evidence="7">
    <location>
        <begin position="152"/>
        <end position="176"/>
    </location>
</feature>
<sequence length="896" mass="99986">MGQDVSTKDTDVNVTSVSPEVVDEVDIQQGDKTALPSGTFDPVYEAKARELNKAIQAIGMGKYQWQLFVVIGFGWASDNLWPIVTSLILTAVGNEFKPAHNAYLSLSQNIGLLIGAIFWGFGCDLFGRKWAFNLTIGITAVFGLVAAGSPNFAAICVFAALWSVGVGGNLPVDSAIFLEFLPPSHQYLLTVLSIDWAFAQLVASLIAWPLLGDYTCQESDADCTRSKNFGWRYFMIAMGGLSMVMFVIRFAFFTIYESPKYLMSRGKDAEAVAVVHEVARRNGKTSDLTLEDLTKYDALAERSEDGVRAQQTSAVAALERNLERVSFTHVRSLFSTARLGISTSMVTAIWAFIGLGYPLYNAFLPYIQATRGADFGDGSTYITYRNEVIISVLGIPGCILGGFLIELPRFGRKGALALSTTLTGVFLYASTTATTSNALLGWNCAYNFVSNIMYAVLYAYTPEVFPTKDRGTGNAIAASANRIFGVMSPIIAMFANLNSAAPVGLHNDGHIYLGGDGRYRGYTASLCLTLLSLSHPFMTRLTHSGKMSAPNPKDSMKSTWRSTPKDSWTVWHWLFEVMGIHPTTLDKAVPIHSKEEPIPYLPEWKEHRWVLSHGVIPLVLHQTYVAYTGQNLGGVAAFVLYTVAFKAIAINQLHMLRGLGHKYGFFDGDKHARDDVPDVGVAKVAHSLMSTSTFRPMFTVMLAYNSAATPLAELRANWAWAIVEVSLYGIILDFWFYWYHRLMHDVDALWKYHRTHHLTKHPNPLLTLYADVEQEFWDIAGVPLLTYGSMKLMGMPMGFYEWWLCHQYIVFSELAGHSGLRIYARTASPLTWLMKLLGAELVIEDHDLHHRTGWKKSHNYGKQTRLWDRIFGTCRERIESREEMVDYGTVVDMPWF</sequence>
<dbReference type="PROSITE" id="PS50850">
    <property type="entry name" value="MFS"/>
    <property type="match status" value="1"/>
</dbReference>
<feature type="transmembrane region" description="Helical" evidence="7">
    <location>
        <begin position="718"/>
        <end position="739"/>
    </location>
</feature>
<dbReference type="InterPro" id="IPR036259">
    <property type="entry name" value="MFS_trans_sf"/>
</dbReference>
<dbReference type="InterPro" id="IPR006694">
    <property type="entry name" value="Fatty_acid_hydroxylase"/>
</dbReference>
<dbReference type="SUPFAM" id="SSF103473">
    <property type="entry name" value="MFS general substrate transporter"/>
    <property type="match status" value="1"/>
</dbReference>
<protein>
    <submittedName>
        <fullName evidence="9">Putative MFS-type transporter PB1E7.08c</fullName>
    </submittedName>
</protein>
<keyword evidence="6 7" id="KW-0472">Membrane</keyword>
<dbReference type="Gene3D" id="1.20.1250.20">
    <property type="entry name" value="MFS general substrate transporter like domains"/>
    <property type="match status" value="1"/>
</dbReference>
<feature type="transmembrane region" description="Helical" evidence="7">
    <location>
        <begin position="414"/>
        <end position="433"/>
    </location>
</feature>
<comment type="similarity">
    <text evidence="2">Belongs to the major facilitator superfamily.</text>
</comment>
<keyword evidence="3" id="KW-0813">Transport</keyword>
<evidence type="ECO:0000259" key="8">
    <source>
        <dbReference type="PROSITE" id="PS50850"/>
    </source>
</evidence>
<gene>
    <name evidence="9" type="ORF">GQ26_0162310</name>
</gene>
<feature type="transmembrane region" description="Helical" evidence="7">
    <location>
        <begin position="388"/>
        <end position="407"/>
    </location>
</feature>
<feature type="transmembrane region" description="Helical" evidence="7">
    <location>
        <begin position="339"/>
        <end position="360"/>
    </location>
</feature>
<dbReference type="GO" id="GO:0016491">
    <property type="term" value="F:oxidoreductase activity"/>
    <property type="evidence" value="ECO:0007669"/>
    <property type="project" value="InterPro"/>
</dbReference>
<dbReference type="CDD" id="cd17316">
    <property type="entry name" value="MFS_SV2_like"/>
    <property type="match status" value="1"/>
</dbReference>
<dbReference type="PANTHER" id="PTHR23511:SF12">
    <property type="entry name" value="TRANSPORTER, PUTATIVE (AFU_ORTHOLOGUE AFUA_7G01740)-RELATED"/>
    <property type="match status" value="1"/>
</dbReference>
<dbReference type="InterPro" id="IPR020846">
    <property type="entry name" value="MFS_dom"/>
</dbReference>
<dbReference type="GO" id="GO:0005506">
    <property type="term" value="F:iron ion binding"/>
    <property type="evidence" value="ECO:0007669"/>
    <property type="project" value="InterPro"/>
</dbReference>
<dbReference type="EMBL" id="JPOX01000016">
    <property type="protein sequence ID" value="KFX47216.1"/>
    <property type="molecule type" value="Genomic_DNA"/>
</dbReference>
<evidence type="ECO:0000256" key="7">
    <source>
        <dbReference type="SAM" id="Phobius"/>
    </source>
</evidence>
<dbReference type="FunFam" id="1.20.1250.20:FF:000171">
    <property type="entry name" value="MFS general substrate transporter"/>
    <property type="match status" value="1"/>
</dbReference>
<evidence type="ECO:0000313" key="9">
    <source>
        <dbReference type="EMBL" id="KFX47216.1"/>
    </source>
</evidence>